<evidence type="ECO:0000256" key="2">
    <source>
        <dbReference type="SAM" id="SignalP"/>
    </source>
</evidence>
<gene>
    <name evidence="3" type="ORF">MWN34_03725</name>
</gene>
<accession>A0ABT0D7T5</accession>
<evidence type="ECO:0000313" key="4">
    <source>
        <dbReference type="Proteomes" id="UP001203284"/>
    </source>
</evidence>
<keyword evidence="4" id="KW-1185">Reference proteome</keyword>
<keyword evidence="2" id="KW-0732">Signal</keyword>
<dbReference type="Proteomes" id="UP001203284">
    <property type="component" value="Unassembled WGS sequence"/>
</dbReference>
<dbReference type="RefSeq" id="WP_247026641.1">
    <property type="nucleotide sequence ID" value="NZ_JALKCH010000002.1"/>
</dbReference>
<sequence>MRNITAAAVCAALIATTPLLVPVVPAHAQGFNIEVGPNGVRPVPPPDYGYDDDRGPPPGARMRGGCSERQARAAARDEGLRNAEVVSVTPRSIVVEGDTRRGPERIRFANRPGCPTLG</sequence>
<evidence type="ECO:0000256" key="1">
    <source>
        <dbReference type="SAM" id="MobiDB-lite"/>
    </source>
</evidence>
<feature type="signal peptide" evidence="2">
    <location>
        <begin position="1"/>
        <end position="28"/>
    </location>
</feature>
<name>A0ABT0D7T5_9HYPH</name>
<protein>
    <recommendedName>
        <fullName evidence="5">Antifreeze protein</fullName>
    </recommendedName>
</protein>
<proteinExistence type="predicted"/>
<dbReference type="EMBL" id="JALKCH010000002">
    <property type="protein sequence ID" value="MCK0196015.1"/>
    <property type="molecule type" value="Genomic_DNA"/>
</dbReference>
<evidence type="ECO:0008006" key="5">
    <source>
        <dbReference type="Google" id="ProtNLM"/>
    </source>
</evidence>
<feature type="region of interest" description="Disordered" evidence="1">
    <location>
        <begin position="32"/>
        <end position="65"/>
    </location>
</feature>
<comment type="caution">
    <text evidence="3">The sequence shown here is derived from an EMBL/GenBank/DDBJ whole genome shotgun (WGS) entry which is preliminary data.</text>
</comment>
<reference evidence="3 4" key="1">
    <citation type="submission" date="2022-04" db="EMBL/GenBank/DDBJ databases">
        <authorList>
            <person name="Grouzdev D.S."/>
            <person name="Pantiukh K.S."/>
            <person name="Krutkina M.S."/>
        </authorList>
    </citation>
    <scope>NUCLEOTIDE SEQUENCE [LARGE SCALE GENOMIC DNA]</scope>
    <source>
        <strain evidence="3 4">6x-1</strain>
    </source>
</reference>
<evidence type="ECO:0000313" key="3">
    <source>
        <dbReference type="EMBL" id="MCK0196015.1"/>
    </source>
</evidence>
<feature type="chain" id="PRO_5046348918" description="Antifreeze protein" evidence="2">
    <location>
        <begin position="29"/>
        <end position="118"/>
    </location>
</feature>
<organism evidence="3 4">
    <name type="scientific">Ancylobacter crimeensis</name>
    <dbReference type="NCBI Taxonomy" id="2579147"/>
    <lineage>
        <taxon>Bacteria</taxon>
        <taxon>Pseudomonadati</taxon>
        <taxon>Pseudomonadota</taxon>
        <taxon>Alphaproteobacteria</taxon>
        <taxon>Hyphomicrobiales</taxon>
        <taxon>Xanthobacteraceae</taxon>
        <taxon>Ancylobacter</taxon>
    </lineage>
</organism>